<dbReference type="AlphaFoldDB" id="A0A8J4DZS9"/>
<keyword evidence="3" id="KW-1185">Reference proteome</keyword>
<accession>A0A8J4DZS9</accession>
<organism evidence="2 3">
    <name type="scientific">Virgisporangium aurantiacum</name>
    <dbReference type="NCBI Taxonomy" id="175570"/>
    <lineage>
        <taxon>Bacteria</taxon>
        <taxon>Bacillati</taxon>
        <taxon>Actinomycetota</taxon>
        <taxon>Actinomycetes</taxon>
        <taxon>Micromonosporales</taxon>
        <taxon>Micromonosporaceae</taxon>
        <taxon>Virgisporangium</taxon>
    </lineage>
</organism>
<keyword evidence="1" id="KW-0472">Membrane</keyword>
<proteinExistence type="predicted"/>
<protein>
    <submittedName>
        <fullName evidence="2">Uncharacterized protein</fullName>
    </submittedName>
</protein>
<gene>
    <name evidence="2" type="ORF">Vau01_037750</name>
</gene>
<evidence type="ECO:0000313" key="2">
    <source>
        <dbReference type="EMBL" id="GIJ56259.1"/>
    </source>
</evidence>
<dbReference type="EMBL" id="BOPG01000024">
    <property type="protein sequence ID" value="GIJ56259.1"/>
    <property type="molecule type" value="Genomic_DNA"/>
</dbReference>
<feature type="transmembrane region" description="Helical" evidence="1">
    <location>
        <begin position="6"/>
        <end position="28"/>
    </location>
</feature>
<keyword evidence="1" id="KW-0812">Transmembrane</keyword>
<dbReference type="Proteomes" id="UP000612585">
    <property type="component" value="Unassembled WGS sequence"/>
</dbReference>
<reference evidence="2" key="1">
    <citation type="submission" date="2021-01" db="EMBL/GenBank/DDBJ databases">
        <title>Whole genome shotgun sequence of Virgisporangium aurantiacum NBRC 16421.</title>
        <authorList>
            <person name="Komaki H."/>
            <person name="Tamura T."/>
        </authorList>
    </citation>
    <scope>NUCLEOTIDE SEQUENCE</scope>
    <source>
        <strain evidence="2">NBRC 16421</strain>
    </source>
</reference>
<keyword evidence="1" id="KW-1133">Transmembrane helix</keyword>
<comment type="caution">
    <text evidence="2">The sequence shown here is derived from an EMBL/GenBank/DDBJ whole genome shotgun (WGS) entry which is preliminary data.</text>
</comment>
<sequence>MDSQDRIVLALVLVDVAVIVMAGLAGFLIDLTLPGRRWTRWRLSARSVALLCTCMVGTAGLVVVPVVMLAAGVPRTIIAPAGMGPWILALGGAVTFAVSRTVDRKAMPPTP</sequence>
<feature type="transmembrane region" description="Helical" evidence="1">
    <location>
        <begin position="77"/>
        <end position="98"/>
    </location>
</feature>
<feature type="transmembrane region" description="Helical" evidence="1">
    <location>
        <begin position="48"/>
        <end position="71"/>
    </location>
</feature>
<evidence type="ECO:0000313" key="3">
    <source>
        <dbReference type="Proteomes" id="UP000612585"/>
    </source>
</evidence>
<name>A0A8J4DZS9_9ACTN</name>
<evidence type="ECO:0000256" key="1">
    <source>
        <dbReference type="SAM" id="Phobius"/>
    </source>
</evidence>
<dbReference type="RefSeq" id="WP_203994284.1">
    <property type="nucleotide sequence ID" value="NZ_BOPG01000024.1"/>
</dbReference>